<accession>A0AAD7M5L2</accession>
<dbReference type="Gene3D" id="3.40.50.10140">
    <property type="entry name" value="Toll/interleukin-1 receptor homology (TIR) domain"/>
    <property type="match status" value="1"/>
</dbReference>
<keyword evidence="1" id="KW-0520">NAD</keyword>
<gene>
    <name evidence="3" type="ORF">O6P43_008411</name>
</gene>
<dbReference type="PANTHER" id="PTHR32009:SF106">
    <property type="entry name" value="TIR DOMAIN-CONTAINING PROTEIN"/>
    <property type="match status" value="1"/>
</dbReference>
<dbReference type="GO" id="GO:0007165">
    <property type="term" value="P:signal transduction"/>
    <property type="evidence" value="ECO:0007669"/>
    <property type="project" value="InterPro"/>
</dbReference>
<proteinExistence type="predicted"/>
<name>A0AAD7M5L2_QUISA</name>
<dbReference type="PROSITE" id="PS50104">
    <property type="entry name" value="TIR"/>
    <property type="match status" value="1"/>
</dbReference>
<dbReference type="Pfam" id="PF01582">
    <property type="entry name" value="TIR"/>
    <property type="match status" value="1"/>
</dbReference>
<dbReference type="AlphaFoldDB" id="A0AAD7M5L2"/>
<feature type="domain" description="TIR" evidence="2">
    <location>
        <begin position="23"/>
        <end position="178"/>
    </location>
</feature>
<protein>
    <submittedName>
        <fullName evidence="3">Resistance protein</fullName>
    </submittedName>
</protein>
<dbReference type="SMART" id="SM00255">
    <property type="entry name" value="TIR"/>
    <property type="match status" value="1"/>
</dbReference>
<sequence length="178" mass="20747">MSAVEEEDISSSSTSRCSQRQTRTYDVFLSFRGEDTRYNFTGNLYNALNQRGIYTFIDDDKLKRGDEISPTLLKAIEESRVSIVVFCENYATSSWCLDEVVKIIDCMKSKGQWVRPVFYKVDPSDIRHQRRFVGEALAEFEKKPDFDMERMKKWRSAMNELANLSGSHFKDGYKVFLL</sequence>
<dbReference type="EMBL" id="JARAOO010000004">
    <property type="protein sequence ID" value="KAJ7970188.1"/>
    <property type="molecule type" value="Genomic_DNA"/>
</dbReference>
<dbReference type="Proteomes" id="UP001163823">
    <property type="component" value="Chromosome 4"/>
</dbReference>
<evidence type="ECO:0000259" key="2">
    <source>
        <dbReference type="PROSITE" id="PS50104"/>
    </source>
</evidence>
<organism evidence="3 4">
    <name type="scientific">Quillaja saponaria</name>
    <name type="common">Soap bark tree</name>
    <dbReference type="NCBI Taxonomy" id="32244"/>
    <lineage>
        <taxon>Eukaryota</taxon>
        <taxon>Viridiplantae</taxon>
        <taxon>Streptophyta</taxon>
        <taxon>Embryophyta</taxon>
        <taxon>Tracheophyta</taxon>
        <taxon>Spermatophyta</taxon>
        <taxon>Magnoliopsida</taxon>
        <taxon>eudicotyledons</taxon>
        <taxon>Gunneridae</taxon>
        <taxon>Pentapetalae</taxon>
        <taxon>rosids</taxon>
        <taxon>fabids</taxon>
        <taxon>Fabales</taxon>
        <taxon>Quillajaceae</taxon>
        <taxon>Quillaja</taxon>
    </lineage>
</organism>
<evidence type="ECO:0000313" key="3">
    <source>
        <dbReference type="EMBL" id="KAJ7970188.1"/>
    </source>
</evidence>
<keyword evidence="4" id="KW-1185">Reference proteome</keyword>
<evidence type="ECO:0000256" key="1">
    <source>
        <dbReference type="ARBA" id="ARBA00023027"/>
    </source>
</evidence>
<dbReference type="InterPro" id="IPR000157">
    <property type="entry name" value="TIR_dom"/>
</dbReference>
<dbReference type="FunFam" id="3.40.50.10140:FF:000007">
    <property type="entry name" value="Disease resistance protein (TIR-NBS-LRR class)"/>
    <property type="match status" value="1"/>
</dbReference>
<reference evidence="3" key="1">
    <citation type="journal article" date="2023" name="Science">
        <title>Elucidation of the pathway for biosynthesis of saponin adjuvants from the soapbark tree.</title>
        <authorList>
            <person name="Reed J."/>
            <person name="Orme A."/>
            <person name="El-Demerdash A."/>
            <person name="Owen C."/>
            <person name="Martin L.B.B."/>
            <person name="Misra R.C."/>
            <person name="Kikuchi S."/>
            <person name="Rejzek M."/>
            <person name="Martin A.C."/>
            <person name="Harkess A."/>
            <person name="Leebens-Mack J."/>
            <person name="Louveau T."/>
            <person name="Stephenson M.J."/>
            <person name="Osbourn A."/>
        </authorList>
    </citation>
    <scope>NUCLEOTIDE SEQUENCE</scope>
    <source>
        <strain evidence="3">S10</strain>
    </source>
</reference>
<dbReference type="KEGG" id="qsa:O6P43_008411"/>
<comment type="caution">
    <text evidence="3">The sequence shown here is derived from an EMBL/GenBank/DDBJ whole genome shotgun (WGS) entry which is preliminary data.</text>
</comment>
<dbReference type="PANTHER" id="PTHR32009">
    <property type="entry name" value="TMV RESISTANCE PROTEIN N-LIKE"/>
    <property type="match status" value="1"/>
</dbReference>
<dbReference type="InterPro" id="IPR035897">
    <property type="entry name" value="Toll_tir_struct_dom_sf"/>
</dbReference>
<evidence type="ECO:0000313" key="4">
    <source>
        <dbReference type="Proteomes" id="UP001163823"/>
    </source>
</evidence>
<dbReference type="SUPFAM" id="SSF52200">
    <property type="entry name" value="Toll/Interleukin receptor TIR domain"/>
    <property type="match status" value="1"/>
</dbReference>